<dbReference type="AlphaFoldDB" id="A0A1U8BHL1"/>
<keyword evidence="7" id="KW-0472">Membrane</keyword>
<keyword evidence="5" id="KW-0812">Transmembrane</keyword>
<dbReference type="PANTHER" id="PTHR47715">
    <property type="entry name" value="TRYPTOPHAN/TYROSINE PERMEASE"/>
    <property type="match status" value="1"/>
</dbReference>
<dbReference type="KEGG" id="nnu:104611189"/>
<gene>
    <name evidence="9" type="primary">LOC104611189</name>
</gene>
<dbReference type="GO" id="GO:0005886">
    <property type="term" value="C:plasma membrane"/>
    <property type="evidence" value="ECO:0007669"/>
    <property type="project" value="UniProtKB-SubCell"/>
</dbReference>
<reference evidence="9" key="1">
    <citation type="submission" date="2025-08" db="UniProtKB">
        <authorList>
            <consortium name="RefSeq"/>
        </authorList>
    </citation>
    <scope>IDENTIFICATION</scope>
</reference>
<evidence type="ECO:0000256" key="4">
    <source>
        <dbReference type="ARBA" id="ARBA00022519"/>
    </source>
</evidence>
<evidence type="ECO:0000313" key="8">
    <source>
        <dbReference type="Proteomes" id="UP000189703"/>
    </source>
</evidence>
<keyword evidence="3" id="KW-1003">Cell membrane</keyword>
<protein>
    <submittedName>
        <fullName evidence="9">Uncharacterized protein LOC104611189</fullName>
    </submittedName>
</protein>
<keyword evidence="2" id="KW-0813">Transport</keyword>
<dbReference type="Gene3D" id="1.20.1740.10">
    <property type="entry name" value="Amino acid/polyamine transporter I"/>
    <property type="match status" value="1"/>
</dbReference>
<keyword evidence="8" id="KW-1185">Reference proteome</keyword>
<sequence>MLLFQQSYLNPIACRLITKAHFYPHRRLFVSHSPTDPSPITKTPLSIFTRTSSTHPLILTRCKTPNSSPFPIISENDSTKLFKPQQVKEEIQDRTFWGAVSLIIGTAVGPGMLGLPSATIRSGPLPSTITILLSWVYVVSSILLVAELSFGIMEEDVVGEVSFTSLATKTLGNNLGTFVAVVYACLSFSLLVACVSGIGSLIIQWFPWMNPVITHAFFPCIVASVVGFFPFKAIDAANRFLCFIMLLSISVLVFTGLSLGRSSLLSSFAYASWVPSAILPAIPVTVLTLGFHVITPFICKIIKKMMDARKAILLGGAVPLIMVLSWNLVVLGLVGTKADYSQDPISLLLSVNPSALPAVQGFAFSALATSLIGYTVSFPKQLLDTLELIKGRTESRQLKCASEASNDGGMGKVGFAVYSRGCNLGTPGQVSFIGSRCISGSKSRQSSTGEGFSSAKFFVMLFVLGIPVFLASFFNTAFSKALDFAGIYANCFLFGILPPVMTWIYRSRKKNRSSTSEVANILPGGDGALLLLFGISIILAVWH</sequence>
<dbReference type="PANTHER" id="PTHR47715:SF1">
    <property type="entry name" value="TRYPTOPHAN_TYROSINE PERMEASE"/>
    <property type="match status" value="1"/>
</dbReference>
<evidence type="ECO:0000256" key="6">
    <source>
        <dbReference type="ARBA" id="ARBA00022989"/>
    </source>
</evidence>
<comment type="subcellular location">
    <subcellularLocation>
        <location evidence="1">Cell inner membrane</location>
        <topology evidence="1">Multi-pass membrane protein</topology>
    </subcellularLocation>
</comment>
<evidence type="ECO:0000256" key="1">
    <source>
        <dbReference type="ARBA" id="ARBA00004429"/>
    </source>
</evidence>
<keyword evidence="6" id="KW-1133">Transmembrane helix</keyword>
<evidence type="ECO:0000256" key="2">
    <source>
        <dbReference type="ARBA" id="ARBA00022448"/>
    </source>
</evidence>
<dbReference type="OrthoDB" id="438545at2759"/>
<dbReference type="RefSeq" id="XP_010276451.1">
    <property type="nucleotide sequence ID" value="XM_010278149.2"/>
</dbReference>
<proteinExistence type="predicted"/>
<evidence type="ECO:0000313" key="9">
    <source>
        <dbReference type="RefSeq" id="XP_010276451.1"/>
    </source>
</evidence>
<keyword evidence="4" id="KW-0997">Cell inner membrane</keyword>
<evidence type="ECO:0000256" key="5">
    <source>
        <dbReference type="ARBA" id="ARBA00022692"/>
    </source>
</evidence>
<evidence type="ECO:0000256" key="3">
    <source>
        <dbReference type="ARBA" id="ARBA00022475"/>
    </source>
</evidence>
<dbReference type="GeneID" id="104611189"/>
<organism evidence="8 9">
    <name type="scientific">Nelumbo nucifera</name>
    <name type="common">Sacred lotus</name>
    <dbReference type="NCBI Taxonomy" id="4432"/>
    <lineage>
        <taxon>Eukaryota</taxon>
        <taxon>Viridiplantae</taxon>
        <taxon>Streptophyta</taxon>
        <taxon>Embryophyta</taxon>
        <taxon>Tracheophyta</taxon>
        <taxon>Spermatophyta</taxon>
        <taxon>Magnoliopsida</taxon>
        <taxon>Proteales</taxon>
        <taxon>Nelumbonaceae</taxon>
        <taxon>Nelumbo</taxon>
    </lineage>
</organism>
<dbReference type="OMA" id="LCWVYVI"/>
<dbReference type="GO" id="GO:0003333">
    <property type="term" value="P:amino acid transmembrane transport"/>
    <property type="evidence" value="ECO:0007669"/>
    <property type="project" value="InterPro"/>
</dbReference>
<dbReference type="STRING" id="4432.A0A1U8BHL1"/>
<name>A0A1U8BHL1_NELNU</name>
<dbReference type="Pfam" id="PF03222">
    <property type="entry name" value="Trp_Tyr_perm"/>
    <property type="match status" value="1"/>
</dbReference>
<accession>A0A1U8BHL1</accession>
<evidence type="ECO:0000256" key="7">
    <source>
        <dbReference type="ARBA" id="ARBA00023136"/>
    </source>
</evidence>
<dbReference type="Proteomes" id="UP000189703">
    <property type="component" value="Unplaced"/>
</dbReference>
<dbReference type="eggNOG" id="ENOG502QS5A">
    <property type="taxonomic scope" value="Eukaryota"/>
</dbReference>
<dbReference type="InterPro" id="IPR018227">
    <property type="entry name" value="Amino_acid_transport_2"/>
</dbReference>